<sequence>ASYHDTSNFDGQFTGEPFQFTPPDKELIMAIDQSEFESFPYVNKAYLSTPTL</sequence>
<feature type="non-terminal residue" evidence="2">
    <location>
        <position position="52"/>
    </location>
</feature>
<name>A0A820JVM4_9BILA</name>
<dbReference type="Gene3D" id="3.30.200.20">
    <property type="entry name" value="Phosphorylase Kinase, domain 1"/>
    <property type="match status" value="1"/>
</dbReference>
<dbReference type="GO" id="GO:0005524">
    <property type="term" value="F:ATP binding"/>
    <property type="evidence" value="ECO:0007669"/>
    <property type="project" value="InterPro"/>
</dbReference>
<dbReference type="AlphaFoldDB" id="A0A820JVM4"/>
<comment type="caution">
    <text evidence="2">The sequence shown here is derived from an EMBL/GenBank/DDBJ whole genome shotgun (WGS) entry which is preliminary data.</text>
</comment>
<feature type="non-terminal residue" evidence="2">
    <location>
        <position position="1"/>
    </location>
</feature>
<dbReference type="EMBL" id="CAJOAZ010018585">
    <property type="protein sequence ID" value="CAF4327826.1"/>
    <property type="molecule type" value="Genomic_DNA"/>
</dbReference>
<evidence type="ECO:0000313" key="2">
    <source>
        <dbReference type="EMBL" id="CAF4327826.1"/>
    </source>
</evidence>
<accession>A0A820JVM4</accession>
<evidence type="ECO:0000259" key="1">
    <source>
        <dbReference type="Pfam" id="PF00433"/>
    </source>
</evidence>
<organism evidence="2 3">
    <name type="scientific">Adineta steineri</name>
    <dbReference type="NCBI Taxonomy" id="433720"/>
    <lineage>
        <taxon>Eukaryota</taxon>
        <taxon>Metazoa</taxon>
        <taxon>Spiralia</taxon>
        <taxon>Gnathifera</taxon>
        <taxon>Rotifera</taxon>
        <taxon>Eurotatoria</taxon>
        <taxon>Bdelloidea</taxon>
        <taxon>Adinetida</taxon>
        <taxon>Adinetidae</taxon>
        <taxon>Adineta</taxon>
    </lineage>
</organism>
<reference evidence="2" key="1">
    <citation type="submission" date="2021-02" db="EMBL/GenBank/DDBJ databases">
        <authorList>
            <person name="Nowell W R."/>
        </authorList>
    </citation>
    <scope>NUCLEOTIDE SEQUENCE</scope>
</reference>
<proteinExistence type="predicted"/>
<gene>
    <name evidence="2" type="ORF">OXD698_LOCUS47528</name>
</gene>
<dbReference type="GO" id="GO:0004674">
    <property type="term" value="F:protein serine/threonine kinase activity"/>
    <property type="evidence" value="ECO:0007669"/>
    <property type="project" value="InterPro"/>
</dbReference>
<dbReference type="Proteomes" id="UP000663844">
    <property type="component" value="Unassembled WGS sequence"/>
</dbReference>
<evidence type="ECO:0000313" key="3">
    <source>
        <dbReference type="Proteomes" id="UP000663844"/>
    </source>
</evidence>
<feature type="domain" description="Protein kinase C-terminal" evidence="1">
    <location>
        <begin position="4"/>
        <end position="39"/>
    </location>
</feature>
<dbReference type="Pfam" id="PF00433">
    <property type="entry name" value="Pkinase_C"/>
    <property type="match status" value="1"/>
</dbReference>
<protein>
    <recommendedName>
        <fullName evidence="1">Protein kinase C-terminal domain-containing protein</fullName>
    </recommendedName>
</protein>
<dbReference type="InterPro" id="IPR017892">
    <property type="entry name" value="Pkinase_C"/>
</dbReference>